<dbReference type="PANTHER" id="PTHR18966">
    <property type="entry name" value="IONOTROPIC GLUTAMATE RECEPTOR"/>
    <property type="match status" value="1"/>
</dbReference>
<keyword evidence="5 17" id="KW-1133">Transmembrane helix</keyword>
<name>A0A0X3PQN2_SCHSO</name>
<evidence type="ECO:0000256" key="10">
    <source>
        <dbReference type="ARBA" id="ARBA00023180"/>
    </source>
</evidence>
<keyword evidence="6" id="KW-0175">Coiled coil</keyword>
<keyword evidence="4 17" id="KW-0812">Transmembrane</keyword>
<keyword evidence="12" id="KW-0407">Ion channel</keyword>
<dbReference type="FunFam" id="3.40.190.10:FF:000078">
    <property type="entry name" value="glutamate receptor ionotropic, NMDA 3B"/>
    <property type="match status" value="1"/>
</dbReference>
<evidence type="ECO:0000256" key="2">
    <source>
        <dbReference type="ARBA" id="ARBA00022448"/>
    </source>
</evidence>
<keyword evidence="15" id="KW-1015">Disulfide bond</keyword>
<dbReference type="GO" id="GO:0005886">
    <property type="term" value="C:plasma membrane"/>
    <property type="evidence" value="ECO:0007669"/>
    <property type="project" value="UniProtKB-SubCell"/>
</dbReference>
<dbReference type="AlphaFoldDB" id="A0A0X3PQN2"/>
<evidence type="ECO:0008006" key="21">
    <source>
        <dbReference type="Google" id="ProtNLM"/>
    </source>
</evidence>
<evidence type="ECO:0000256" key="3">
    <source>
        <dbReference type="ARBA" id="ARBA00022475"/>
    </source>
</evidence>
<dbReference type="GO" id="GO:0015276">
    <property type="term" value="F:ligand-gated monoatomic ion channel activity"/>
    <property type="evidence" value="ECO:0007669"/>
    <property type="project" value="InterPro"/>
</dbReference>
<feature type="binding site" evidence="13">
    <location>
        <position position="527"/>
    </location>
    <ligand>
        <name>L-glutamate</name>
        <dbReference type="ChEBI" id="CHEBI:29985"/>
    </ligand>
</feature>
<evidence type="ECO:0000256" key="9">
    <source>
        <dbReference type="ARBA" id="ARBA00023170"/>
    </source>
</evidence>
<evidence type="ECO:0000259" key="18">
    <source>
        <dbReference type="SMART" id="SM00079"/>
    </source>
</evidence>
<evidence type="ECO:0000256" key="17">
    <source>
        <dbReference type="SAM" id="Phobius"/>
    </source>
</evidence>
<keyword evidence="10" id="KW-0325">Glycoprotein</keyword>
<evidence type="ECO:0000256" key="8">
    <source>
        <dbReference type="ARBA" id="ARBA00023136"/>
    </source>
</evidence>
<evidence type="ECO:0000256" key="15">
    <source>
        <dbReference type="PIRSR" id="PIRSR601508-3"/>
    </source>
</evidence>
<feature type="transmembrane region" description="Helical" evidence="17">
    <location>
        <begin position="427"/>
        <end position="450"/>
    </location>
</feature>
<feature type="transmembrane region" description="Helical" evidence="17">
    <location>
        <begin position="396"/>
        <end position="415"/>
    </location>
</feature>
<evidence type="ECO:0000256" key="7">
    <source>
        <dbReference type="ARBA" id="ARBA00023065"/>
    </source>
</evidence>
<gene>
    <name evidence="20" type="ORF">TR117285</name>
</gene>
<reference evidence="20" key="1">
    <citation type="submission" date="2016-01" db="EMBL/GenBank/DDBJ databases">
        <title>Reference transcriptome for the parasite Schistocephalus solidus: insights into the molecular evolution of parasitism.</title>
        <authorList>
            <person name="Hebert F.O."/>
            <person name="Grambauer S."/>
            <person name="Barber I."/>
            <person name="Landry C.R."/>
            <person name="Aubin-Horth N."/>
        </authorList>
    </citation>
    <scope>NUCLEOTIDE SEQUENCE</scope>
</reference>
<dbReference type="PRINTS" id="PR00177">
    <property type="entry name" value="NMDARECEPTOR"/>
</dbReference>
<keyword evidence="8 17" id="KW-0472">Membrane</keyword>
<dbReference type="GO" id="GO:0043226">
    <property type="term" value="C:organelle"/>
    <property type="evidence" value="ECO:0007669"/>
    <property type="project" value="UniProtKB-ARBA"/>
</dbReference>
<feature type="transmembrane region" description="Helical" evidence="17">
    <location>
        <begin position="612"/>
        <end position="632"/>
    </location>
</feature>
<proteinExistence type="predicted"/>
<dbReference type="InterPro" id="IPR019594">
    <property type="entry name" value="Glu/Gly-bd"/>
</dbReference>
<keyword evidence="7" id="KW-0406">Ion transport</keyword>
<evidence type="ECO:0000259" key="19">
    <source>
        <dbReference type="SMART" id="SM00918"/>
    </source>
</evidence>
<dbReference type="InterPro" id="IPR001320">
    <property type="entry name" value="Iontro_rcpt_C"/>
</dbReference>
<evidence type="ECO:0000256" key="5">
    <source>
        <dbReference type="ARBA" id="ARBA00022989"/>
    </source>
</evidence>
<evidence type="ECO:0000256" key="14">
    <source>
        <dbReference type="PIRSR" id="PIRSR601508-2"/>
    </source>
</evidence>
<evidence type="ECO:0000256" key="16">
    <source>
        <dbReference type="SAM" id="MobiDB-lite"/>
    </source>
</evidence>
<evidence type="ECO:0000256" key="4">
    <source>
        <dbReference type="ARBA" id="ARBA00022692"/>
    </source>
</evidence>
<feature type="binding site" evidence="13">
    <location>
        <position position="486"/>
    </location>
    <ligand>
        <name>L-glutamate</name>
        <dbReference type="ChEBI" id="CHEBI:29985"/>
    </ligand>
</feature>
<evidence type="ECO:0000313" key="20">
    <source>
        <dbReference type="EMBL" id="JAP53989.1"/>
    </source>
</evidence>
<sequence>EKIPGMFGLICLNDNTNRRKFSALAVEIWYRSLMELLRQMVEIFPHTKPLSLSPLTTDTLAYYRDLLEKLRPNNLCEVNERIGWKWGQRLNAIMRNLQLTLDDEPVSFLSNGGLNVSKLLILNSRTTTEKMDWFKVGTWSMSSKWGRTKSRLWLDGVTWPGGANSPPIGRSRNMKLRVAMLQEKPFLIYGKLQDDGTCDANSIRCWLNDPIGDFRTGLKFDAQNRSDTTRRRFNASMPAFLGTSDITSGRYPACCTGLTMDLLLEIMKDLNVDVYLYEVQDKFWGAWTPDGWNGLVHELLEHKADMVVTSMKITPNRSEQIDFSVPFLETGIAITVALREGAISPTAFLEPYDYQCWCIILVFSVHASGAAIYLYEWLSPTGLDRGRLATPERRFTLFRSLWLIWSMLFGAAVSADNPRGMASRFMANIWALFALVFLASYTANLAAFMISKDDFYDLNGINDWRLQQPWNHKPPFRFATIPNGATEENIKINFPEMAVYMRTFNRTTVVEGLKSLKAGEIDAFIYDATVLDYWTSHDDSCRLKTVGNLYAMTGYGIAFPKGSRWLQKVNARILDYEKNGKFQRWKQFWLSGVCKKMNVLGNTNKTLGVRNFISAFILLLCGMIMCAAIFLLEHLFYRVIWPRLWASKRRISWNPESHSVPTLKDLEEDKPGKSAKPIANATHPGDCKNPRCASWWIQQEQEVARLKTHPRFLDESCSPLKLSRSPPPVKADTISCEFERNLLCPSCSKSTQEPSTHRYVATSLMRANPDLDTCRVIKISRSAWMNKEPLTIPTPGRRKFMDPPKTKRYFACEFPPPAITAEAKTMLSGSKMEKRFKSPIQMRMSSRHQRSSLKRRLPDEENMGYERPESEVQNILGDDFCPSLPLAGKSTSLTDHNLNQTSALRNRKAVFPSRSTLHWGNSWPLQVTRNLNMSGLQPSGKLPFLGEPSLDVNVSHPENVPISAANDLLLTTVYGAGSHSSRPTNYPSPSVPPISYFRKTTQTPSPSLPQTINTIRECVEKESVI</sequence>
<dbReference type="GO" id="GO:0038023">
    <property type="term" value="F:signaling receptor activity"/>
    <property type="evidence" value="ECO:0007669"/>
    <property type="project" value="InterPro"/>
</dbReference>
<dbReference type="SUPFAM" id="SSF53850">
    <property type="entry name" value="Periplasmic binding protein-like II"/>
    <property type="match status" value="1"/>
</dbReference>
<keyword evidence="9" id="KW-0675">Receptor</keyword>
<feature type="disulfide bond" evidence="15">
    <location>
        <begin position="541"/>
        <end position="594"/>
    </location>
</feature>
<evidence type="ECO:0000256" key="12">
    <source>
        <dbReference type="ARBA" id="ARBA00023303"/>
    </source>
</evidence>
<dbReference type="SMART" id="SM00079">
    <property type="entry name" value="PBPe"/>
    <property type="match status" value="1"/>
</dbReference>
<evidence type="ECO:0000256" key="6">
    <source>
        <dbReference type="ARBA" id="ARBA00023054"/>
    </source>
</evidence>
<dbReference type="SMART" id="SM00918">
    <property type="entry name" value="Lig_chan-Glu_bd"/>
    <property type="match status" value="1"/>
</dbReference>
<dbReference type="Pfam" id="PF00060">
    <property type="entry name" value="Lig_chan"/>
    <property type="match status" value="1"/>
</dbReference>
<dbReference type="Pfam" id="PF10613">
    <property type="entry name" value="Lig_chan-Glu_bd"/>
    <property type="match status" value="1"/>
</dbReference>
<keyword evidence="3" id="KW-1003">Cell membrane</keyword>
<feature type="site" description="Interaction with the cone snail toxin Con-ikot-ikot" evidence="14">
    <location>
        <position position="491"/>
    </location>
</feature>
<feature type="site" description="Crucial to convey clamshell closure to channel opening" evidence="14">
    <location>
        <position position="458"/>
    </location>
</feature>
<dbReference type="InterPro" id="IPR015683">
    <property type="entry name" value="Ionotropic_Glu_rcpt"/>
</dbReference>
<keyword evidence="2" id="KW-0813">Transport</keyword>
<feature type="transmembrane region" description="Helical" evidence="17">
    <location>
        <begin position="354"/>
        <end position="375"/>
    </location>
</feature>
<keyword evidence="11" id="KW-1071">Ligand-gated ion channel</keyword>
<feature type="non-terminal residue" evidence="20">
    <location>
        <position position="1"/>
    </location>
</feature>
<comment type="subcellular location">
    <subcellularLocation>
        <location evidence="1">Cell membrane</location>
        <topology evidence="1">Multi-pass membrane protein</topology>
    </subcellularLocation>
</comment>
<evidence type="ECO:0000256" key="13">
    <source>
        <dbReference type="PIRSR" id="PIRSR601508-1"/>
    </source>
</evidence>
<feature type="domain" description="Ionotropic glutamate receptor L-glutamate and glycine-binding" evidence="19">
    <location>
        <begin position="240"/>
        <end position="301"/>
    </location>
</feature>
<feature type="region of interest" description="Disordered" evidence="16">
    <location>
        <begin position="662"/>
        <end position="685"/>
    </location>
</feature>
<dbReference type="Gene3D" id="1.10.287.70">
    <property type="match status" value="1"/>
</dbReference>
<evidence type="ECO:0000256" key="11">
    <source>
        <dbReference type="ARBA" id="ARBA00023286"/>
    </source>
</evidence>
<protein>
    <recommendedName>
        <fullName evidence="21">Glutamate receptor ionotropic, NMDA 2B</fullName>
    </recommendedName>
</protein>
<feature type="binding site" evidence="13">
    <location>
        <position position="317"/>
    </location>
    <ligand>
        <name>L-glutamate</name>
        <dbReference type="ChEBI" id="CHEBI:29985"/>
    </ligand>
</feature>
<accession>A0A0X3PQN2</accession>
<dbReference type="Gene3D" id="3.40.190.10">
    <property type="entry name" value="Periplasmic binding protein-like II"/>
    <property type="match status" value="3"/>
</dbReference>
<evidence type="ECO:0000256" key="1">
    <source>
        <dbReference type="ARBA" id="ARBA00004651"/>
    </source>
</evidence>
<organism evidence="20">
    <name type="scientific">Schistocephalus solidus</name>
    <name type="common">Tapeworm</name>
    <dbReference type="NCBI Taxonomy" id="70667"/>
    <lineage>
        <taxon>Eukaryota</taxon>
        <taxon>Metazoa</taxon>
        <taxon>Spiralia</taxon>
        <taxon>Lophotrochozoa</taxon>
        <taxon>Platyhelminthes</taxon>
        <taxon>Cestoda</taxon>
        <taxon>Eucestoda</taxon>
        <taxon>Diphyllobothriidea</taxon>
        <taxon>Diphyllobothriidae</taxon>
        <taxon>Schistocephalus</taxon>
    </lineage>
</organism>
<dbReference type="InterPro" id="IPR001508">
    <property type="entry name" value="Iono_Glu_rcpt_met"/>
</dbReference>
<feature type="domain" description="Ionotropic glutamate receptor C-terminal" evidence="18">
    <location>
        <begin position="245"/>
        <end position="592"/>
    </location>
</feature>
<dbReference type="EMBL" id="GEEE01009236">
    <property type="protein sequence ID" value="JAP53989.1"/>
    <property type="molecule type" value="Transcribed_RNA"/>
</dbReference>